<sequence length="148" mass="16520">MDPARGDMREIALSEARTEVIISSFPAETGVKTVMKSKLWTHPFVTAGRPTPSVSENDQRAPPPLTSRQSKKLAQPPISPARLDTEIERERWGWATRPPEHRAPVHQRQSSPTPQHAELGHQRGQLFGPGQTYQCTQDRVGQRVADAQ</sequence>
<keyword evidence="2" id="KW-1185">Reference proteome</keyword>
<gene>
    <name evidence="1" type="ORF">HPB50_016658</name>
</gene>
<evidence type="ECO:0000313" key="2">
    <source>
        <dbReference type="Proteomes" id="UP000821845"/>
    </source>
</evidence>
<dbReference type="Proteomes" id="UP000821845">
    <property type="component" value="Chromosome 1"/>
</dbReference>
<comment type="caution">
    <text evidence="1">The sequence shown here is derived from an EMBL/GenBank/DDBJ whole genome shotgun (WGS) entry which is preliminary data.</text>
</comment>
<protein>
    <submittedName>
        <fullName evidence="1">Uncharacterized protein</fullName>
    </submittedName>
</protein>
<evidence type="ECO:0000313" key="1">
    <source>
        <dbReference type="EMBL" id="KAH6947012.1"/>
    </source>
</evidence>
<proteinExistence type="predicted"/>
<accession>A0ACB7THI4</accession>
<organism evidence="1 2">
    <name type="scientific">Hyalomma asiaticum</name>
    <name type="common">Tick</name>
    <dbReference type="NCBI Taxonomy" id="266040"/>
    <lineage>
        <taxon>Eukaryota</taxon>
        <taxon>Metazoa</taxon>
        <taxon>Ecdysozoa</taxon>
        <taxon>Arthropoda</taxon>
        <taxon>Chelicerata</taxon>
        <taxon>Arachnida</taxon>
        <taxon>Acari</taxon>
        <taxon>Parasitiformes</taxon>
        <taxon>Ixodida</taxon>
        <taxon>Ixodoidea</taxon>
        <taxon>Ixodidae</taxon>
        <taxon>Hyalomminae</taxon>
        <taxon>Hyalomma</taxon>
    </lineage>
</organism>
<name>A0ACB7THI4_HYAAI</name>
<dbReference type="EMBL" id="CM023481">
    <property type="protein sequence ID" value="KAH6947012.1"/>
    <property type="molecule type" value="Genomic_DNA"/>
</dbReference>
<reference evidence="1" key="1">
    <citation type="submission" date="2020-05" db="EMBL/GenBank/DDBJ databases">
        <title>Large-scale comparative analyses of tick genomes elucidate their genetic diversity and vector capacities.</title>
        <authorList>
            <person name="Jia N."/>
            <person name="Wang J."/>
            <person name="Shi W."/>
            <person name="Du L."/>
            <person name="Sun Y."/>
            <person name="Zhan W."/>
            <person name="Jiang J."/>
            <person name="Wang Q."/>
            <person name="Zhang B."/>
            <person name="Ji P."/>
            <person name="Sakyi L.B."/>
            <person name="Cui X."/>
            <person name="Yuan T."/>
            <person name="Jiang B."/>
            <person name="Yang W."/>
            <person name="Lam T.T.-Y."/>
            <person name="Chang Q."/>
            <person name="Ding S."/>
            <person name="Wang X."/>
            <person name="Zhu J."/>
            <person name="Ruan X."/>
            <person name="Zhao L."/>
            <person name="Wei J."/>
            <person name="Que T."/>
            <person name="Du C."/>
            <person name="Cheng J."/>
            <person name="Dai P."/>
            <person name="Han X."/>
            <person name="Huang E."/>
            <person name="Gao Y."/>
            <person name="Liu J."/>
            <person name="Shao H."/>
            <person name="Ye R."/>
            <person name="Li L."/>
            <person name="Wei W."/>
            <person name="Wang X."/>
            <person name="Wang C."/>
            <person name="Yang T."/>
            <person name="Huo Q."/>
            <person name="Li W."/>
            <person name="Guo W."/>
            <person name="Chen H."/>
            <person name="Zhou L."/>
            <person name="Ni X."/>
            <person name="Tian J."/>
            <person name="Zhou Y."/>
            <person name="Sheng Y."/>
            <person name="Liu T."/>
            <person name="Pan Y."/>
            <person name="Xia L."/>
            <person name="Li J."/>
            <person name="Zhao F."/>
            <person name="Cao W."/>
        </authorList>
    </citation>
    <scope>NUCLEOTIDE SEQUENCE</scope>
    <source>
        <strain evidence="1">Hyas-2018</strain>
    </source>
</reference>